<dbReference type="Proteomes" id="UP001162162">
    <property type="component" value="Unassembled WGS sequence"/>
</dbReference>
<keyword evidence="1" id="KW-0472">Membrane</keyword>
<evidence type="ECO:0000313" key="2">
    <source>
        <dbReference type="EMBL" id="KAJ8943030.1"/>
    </source>
</evidence>
<proteinExistence type="predicted"/>
<comment type="caution">
    <text evidence="2">The sequence shown here is derived from an EMBL/GenBank/DDBJ whole genome shotgun (WGS) entry which is preliminary data.</text>
</comment>
<evidence type="ECO:0000313" key="3">
    <source>
        <dbReference type="Proteomes" id="UP001162162"/>
    </source>
</evidence>
<keyword evidence="1" id="KW-0812">Transmembrane</keyword>
<dbReference type="AlphaFoldDB" id="A0AAV8XWA3"/>
<dbReference type="EMBL" id="JAPWTK010000304">
    <property type="protein sequence ID" value="KAJ8943030.1"/>
    <property type="molecule type" value="Genomic_DNA"/>
</dbReference>
<organism evidence="2 3">
    <name type="scientific">Aromia moschata</name>
    <dbReference type="NCBI Taxonomy" id="1265417"/>
    <lineage>
        <taxon>Eukaryota</taxon>
        <taxon>Metazoa</taxon>
        <taxon>Ecdysozoa</taxon>
        <taxon>Arthropoda</taxon>
        <taxon>Hexapoda</taxon>
        <taxon>Insecta</taxon>
        <taxon>Pterygota</taxon>
        <taxon>Neoptera</taxon>
        <taxon>Endopterygota</taxon>
        <taxon>Coleoptera</taxon>
        <taxon>Polyphaga</taxon>
        <taxon>Cucujiformia</taxon>
        <taxon>Chrysomeloidea</taxon>
        <taxon>Cerambycidae</taxon>
        <taxon>Cerambycinae</taxon>
        <taxon>Callichromatini</taxon>
        <taxon>Aromia</taxon>
    </lineage>
</organism>
<name>A0AAV8XWA3_9CUCU</name>
<keyword evidence="3" id="KW-1185">Reference proteome</keyword>
<accession>A0AAV8XWA3</accession>
<keyword evidence="1" id="KW-1133">Transmembrane helix</keyword>
<evidence type="ECO:0000256" key="1">
    <source>
        <dbReference type="SAM" id="Phobius"/>
    </source>
</evidence>
<protein>
    <submittedName>
        <fullName evidence="2">Uncharacterized protein</fullName>
    </submittedName>
</protein>
<reference evidence="2" key="1">
    <citation type="journal article" date="2023" name="Insect Mol. Biol.">
        <title>Genome sequencing provides insights into the evolution of gene families encoding plant cell wall-degrading enzymes in longhorned beetles.</title>
        <authorList>
            <person name="Shin N.R."/>
            <person name="Okamura Y."/>
            <person name="Kirsch R."/>
            <person name="Pauchet Y."/>
        </authorList>
    </citation>
    <scope>NUCLEOTIDE SEQUENCE</scope>
    <source>
        <strain evidence="2">AMC_N1</strain>
    </source>
</reference>
<sequence length="60" mass="7042">MKQMEKIPHKAETTTQHQINMVSRFLILIHAAKCLYLYSFVIIHNHKLQIPISTLVLDIE</sequence>
<feature type="transmembrane region" description="Helical" evidence="1">
    <location>
        <begin position="21"/>
        <end position="43"/>
    </location>
</feature>
<gene>
    <name evidence="2" type="ORF">NQ318_022574</name>
</gene>